<evidence type="ECO:0000256" key="2">
    <source>
        <dbReference type="ARBA" id="ARBA00010869"/>
    </source>
</evidence>
<comment type="cofactor">
    <cofactor evidence="1">
        <name>pyridoxal 5'-phosphate</name>
        <dbReference type="ChEBI" id="CHEBI:597326"/>
    </cofactor>
</comment>
<dbReference type="GO" id="GO:0004794">
    <property type="term" value="F:threonine deaminase activity"/>
    <property type="evidence" value="ECO:0007669"/>
    <property type="project" value="InterPro"/>
</dbReference>
<evidence type="ECO:0000256" key="1">
    <source>
        <dbReference type="ARBA" id="ARBA00001933"/>
    </source>
</evidence>
<dbReference type="GO" id="GO:0009097">
    <property type="term" value="P:isoleucine biosynthetic process"/>
    <property type="evidence" value="ECO:0007669"/>
    <property type="project" value="TreeGrafter"/>
</dbReference>
<comment type="similarity">
    <text evidence="2">Belongs to the serine/threonine dehydratase family.</text>
</comment>
<feature type="domain" description="ACT" evidence="6">
    <location>
        <begin position="325"/>
        <end position="401"/>
    </location>
</feature>
<dbReference type="NCBIfam" id="TIGR01127">
    <property type="entry name" value="ilvA_1Cterm"/>
    <property type="match status" value="1"/>
</dbReference>
<dbReference type="GO" id="GO:0006567">
    <property type="term" value="P:L-threonine catabolic process"/>
    <property type="evidence" value="ECO:0007669"/>
    <property type="project" value="InterPro"/>
</dbReference>
<evidence type="ECO:0000256" key="5">
    <source>
        <dbReference type="ARBA" id="ARBA00049406"/>
    </source>
</evidence>
<dbReference type="Proteomes" id="UP000637002">
    <property type="component" value="Unassembled WGS sequence"/>
</dbReference>
<dbReference type="Pfam" id="PF01842">
    <property type="entry name" value="ACT"/>
    <property type="match status" value="1"/>
</dbReference>
<evidence type="ECO:0000256" key="4">
    <source>
        <dbReference type="ARBA" id="ARBA00023239"/>
    </source>
</evidence>
<evidence type="ECO:0000313" key="7">
    <source>
        <dbReference type="EMBL" id="GGC49030.1"/>
    </source>
</evidence>
<evidence type="ECO:0000259" key="6">
    <source>
        <dbReference type="PROSITE" id="PS51671"/>
    </source>
</evidence>
<dbReference type="InterPro" id="IPR036052">
    <property type="entry name" value="TrpB-like_PALP_sf"/>
</dbReference>
<gene>
    <name evidence="7" type="ORF">GCM10010994_05290</name>
</gene>
<dbReference type="GO" id="GO:0003941">
    <property type="term" value="F:L-serine ammonia-lyase activity"/>
    <property type="evidence" value="ECO:0007669"/>
    <property type="project" value="UniProtKB-EC"/>
</dbReference>
<dbReference type="InterPro" id="IPR044561">
    <property type="entry name" value="ACT_ThrD-II-like"/>
</dbReference>
<keyword evidence="8" id="KW-1185">Reference proteome</keyword>
<keyword evidence="4" id="KW-0456">Lyase</keyword>
<dbReference type="FunFam" id="3.40.50.1100:FF:000005">
    <property type="entry name" value="Threonine dehydratase catabolic"/>
    <property type="match status" value="1"/>
</dbReference>
<dbReference type="SUPFAM" id="SSF53686">
    <property type="entry name" value="Tryptophan synthase beta subunit-like PLP-dependent enzymes"/>
    <property type="match status" value="1"/>
</dbReference>
<dbReference type="PROSITE" id="PS51671">
    <property type="entry name" value="ACT"/>
    <property type="match status" value="1"/>
</dbReference>
<sequence>MIELTDIREAAVRIAGRVVRTPLLRASVLSDMTGADVFIKFENHQFTASFKERGALNKLLTLDPAVRAHGVVAMSAGNHAQGVAFHARRLGVPAIIVMPRATPLTKVENTRTHGAEVVLVGDSLADAARRAAEITAERGLTFVHPYDDRQVIAGAGTVGLEMLQDRPGLDTLIVPIGGGGLISGIATAAKALDPAVQVIGVQAARYPAMHCAFNGAALAGGGSTIAEGIAVKYPGELTQAIVRACVDEVLLVDEQALEEAVALYLNIEKTVAEGAGAAALACLLSHRERFRGRSVGLVLSGGNIDPRLLASILVRELMRERRIVKLRIAIADQPGLLARISTTLGEAGANILEVQHQRSLLALSARDANVEVTFEAMDAGHADVIVAAVCAAGFDAAVVSS</sequence>
<dbReference type="SUPFAM" id="SSF55021">
    <property type="entry name" value="ACT-like"/>
    <property type="match status" value="1"/>
</dbReference>
<dbReference type="RefSeq" id="WP_188607549.1">
    <property type="nucleotide sequence ID" value="NZ_BMGG01000001.1"/>
</dbReference>
<dbReference type="CDD" id="cd04886">
    <property type="entry name" value="ACT_ThrD-II-like"/>
    <property type="match status" value="1"/>
</dbReference>
<protein>
    <submittedName>
        <fullName evidence="7">Threonine ammonia-lyase</fullName>
    </submittedName>
</protein>
<dbReference type="NCBIfam" id="NF005600">
    <property type="entry name" value="PRK07334.1"/>
    <property type="match status" value="1"/>
</dbReference>
<dbReference type="Gene3D" id="3.40.50.1100">
    <property type="match status" value="2"/>
</dbReference>
<keyword evidence="3" id="KW-0663">Pyridoxal phosphate</keyword>
<dbReference type="CDD" id="cd01562">
    <property type="entry name" value="Thr-dehyd"/>
    <property type="match status" value="1"/>
</dbReference>
<evidence type="ECO:0000313" key="8">
    <source>
        <dbReference type="Proteomes" id="UP000637002"/>
    </source>
</evidence>
<dbReference type="InterPro" id="IPR002912">
    <property type="entry name" value="ACT_dom"/>
</dbReference>
<organism evidence="7 8">
    <name type="scientific">Chelatococcus reniformis</name>
    <dbReference type="NCBI Taxonomy" id="1494448"/>
    <lineage>
        <taxon>Bacteria</taxon>
        <taxon>Pseudomonadati</taxon>
        <taxon>Pseudomonadota</taxon>
        <taxon>Alphaproteobacteria</taxon>
        <taxon>Hyphomicrobiales</taxon>
        <taxon>Chelatococcaceae</taxon>
        <taxon>Chelatococcus</taxon>
    </lineage>
</organism>
<comment type="caution">
    <text evidence="7">The sequence shown here is derived from an EMBL/GenBank/DDBJ whole genome shotgun (WGS) entry which is preliminary data.</text>
</comment>
<dbReference type="AlphaFoldDB" id="A0A916TX24"/>
<dbReference type="PANTHER" id="PTHR48078">
    <property type="entry name" value="THREONINE DEHYDRATASE, MITOCHONDRIAL-RELATED"/>
    <property type="match status" value="1"/>
</dbReference>
<reference evidence="7" key="1">
    <citation type="journal article" date="2014" name="Int. J. Syst. Evol. Microbiol.">
        <title>Complete genome sequence of Corynebacterium casei LMG S-19264T (=DSM 44701T), isolated from a smear-ripened cheese.</title>
        <authorList>
            <consortium name="US DOE Joint Genome Institute (JGI-PGF)"/>
            <person name="Walter F."/>
            <person name="Albersmeier A."/>
            <person name="Kalinowski J."/>
            <person name="Ruckert C."/>
        </authorList>
    </citation>
    <scope>NUCLEOTIDE SEQUENCE</scope>
    <source>
        <strain evidence="7">CGMCC 1.12919</strain>
    </source>
</reference>
<reference evidence="7" key="2">
    <citation type="submission" date="2020-09" db="EMBL/GenBank/DDBJ databases">
        <authorList>
            <person name="Sun Q."/>
            <person name="Zhou Y."/>
        </authorList>
    </citation>
    <scope>NUCLEOTIDE SEQUENCE</scope>
    <source>
        <strain evidence="7">CGMCC 1.12919</strain>
    </source>
</reference>
<dbReference type="InterPro" id="IPR005789">
    <property type="entry name" value="Thr_deHydtase_catblc"/>
</dbReference>
<dbReference type="PANTHER" id="PTHR48078:SF6">
    <property type="entry name" value="L-THREONINE DEHYDRATASE CATABOLIC TDCB"/>
    <property type="match status" value="1"/>
</dbReference>
<comment type="catalytic activity">
    <reaction evidence="5">
        <text>L-serine = pyruvate + NH4(+)</text>
        <dbReference type="Rhea" id="RHEA:19169"/>
        <dbReference type="ChEBI" id="CHEBI:15361"/>
        <dbReference type="ChEBI" id="CHEBI:28938"/>
        <dbReference type="ChEBI" id="CHEBI:33384"/>
        <dbReference type="EC" id="4.3.1.17"/>
    </reaction>
</comment>
<name>A0A916TX24_9HYPH</name>
<dbReference type="InterPro" id="IPR050147">
    <property type="entry name" value="Ser/Thr_Dehydratase"/>
</dbReference>
<dbReference type="InterPro" id="IPR045865">
    <property type="entry name" value="ACT-like_dom_sf"/>
</dbReference>
<evidence type="ECO:0000256" key="3">
    <source>
        <dbReference type="ARBA" id="ARBA00022898"/>
    </source>
</evidence>
<dbReference type="GO" id="GO:0006565">
    <property type="term" value="P:L-serine catabolic process"/>
    <property type="evidence" value="ECO:0007669"/>
    <property type="project" value="TreeGrafter"/>
</dbReference>
<dbReference type="InterPro" id="IPR001926">
    <property type="entry name" value="TrpB-like_PALP"/>
</dbReference>
<proteinExistence type="inferred from homology"/>
<dbReference type="Pfam" id="PF00291">
    <property type="entry name" value="PALP"/>
    <property type="match status" value="1"/>
</dbReference>
<accession>A0A916TX24</accession>
<dbReference type="EMBL" id="BMGG01000001">
    <property type="protein sequence ID" value="GGC49030.1"/>
    <property type="molecule type" value="Genomic_DNA"/>
</dbReference>